<dbReference type="InterPro" id="IPR013429">
    <property type="entry name" value="Regulatory_FmdB_Zinc_ribbon"/>
</dbReference>
<sequence>MPLFDFVCEDCGKHFEELLFEDDEVLPACPACQSTRTSRLLSMPSPLKKNPFPYKIGPVNQAFVNNVKRAEALAAQGKSPCSSCASCAHAKPAAE</sequence>
<evidence type="ECO:0000259" key="1">
    <source>
        <dbReference type="SMART" id="SM00834"/>
    </source>
</evidence>
<dbReference type="EMBL" id="DXHV01000056">
    <property type="protein sequence ID" value="HIW00637.1"/>
    <property type="molecule type" value="Genomic_DNA"/>
</dbReference>
<proteinExistence type="predicted"/>
<evidence type="ECO:0000313" key="3">
    <source>
        <dbReference type="Proteomes" id="UP000886752"/>
    </source>
</evidence>
<evidence type="ECO:0000313" key="2">
    <source>
        <dbReference type="EMBL" id="HIW00637.1"/>
    </source>
</evidence>
<dbReference type="NCBIfam" id="TIGR02605">
    <property type="entry name" value="CxxC_CxxC_SSSS"/>
    <property type="match status" value="1"/>
</dbReference>
<dbReference type="Proteomes" id="UP000886752">
    <property type="component" value="Unassembled WGS sequence"/>
</dbReference>
<organism evidence="2 3">
    <name type="scientific">Candidatus Desulfovibrio intestinipullorum</name>
    <dbReference type="NCBI Taxonomy" id="2838536"/>
    <lineage>
        <taxon>Bacteria</taxon>
        <taxon>Pseudomonadati</taxon>
        <taxon>Thermodesulfobacteriota</taxon>
        <taxon>Desulfovibrionia</taxon>
        <taxon>Desulfovibrionales</taxon>
        <taxon>Desulfovibrionaceae</taxon>
        <taxon>Desulfovibrio</taxon>
    </lineage>
</organism>
<protein>
    <submittedName>
        <fullName evidence="2">Zinc ribbon domain-containing protein</fullName>
    </submittedName>
</protein>
<dbReference type="SMART" id="SM00834">
    <property type="entry name" value="CxxC_CXXC_SSSS"/>
    <property type="match status" value="1"/>
</dbReference>
<name>A0A9D1TQ14_9BACT</name>
<reference evidence="2" key="2">
    <citation type="submission" date="2021-04" db="EMBL/GenBank/DDBJ databases">
        <authorList>
            <person name="Gilroy R."/>
        </authorList>
    </citation>
    <scope>NUCLEOTIDE SEQUENCE</scope>
    <source>
        <strain evidence="2">ChiHecec2B26-446</strain>
    </source>
</reference>
<dbReference type="AlphaFoldDB" id="A0A9D1TQ14"/>
<gene>
    <name evidence="2" type="ORF">H9894_05535</name>
</gene>
<reference evidence="2" key="1">
    <citation type="journal article" date="2021" name="PeerJ">
        <title>Extensive microbial diversity within the chicken gut microbiome revealed by metagenomics and culture.</title>
        <authorList>
            <person name="Gilroy R."/>
            <person name="Ravi A."/>
            <person name="Getino M."/>
            <person name="Pursley I."/>
            <person name="Horton D.L."/>
            <person name="Alikhan N.F."/>
            <person name="Baker D."/>
            <person name="Gharbi K."/>
            <person name="Hall N."/>
            <person name="Watson M."/>
            <person name="Adriaenssens E.M."/>
            <person name="Foster-Nyarko E."/>
            <person name="Jarju S."/>
            <person name="Secka A."/>
            <person name="Antonio M."/>
            <person name="Oren A."/>
            <person name="Chaudhuri R.R."/>
            <person name="La Ragione R."/>
            <person name="Hildebrand F."/>
            <person name="Pallen M.J."/>
        </authorList>
    </citation>
    <scope>NUCLEOTIDE SEQUENCE</scope>
    <source>
        <strain evidence="2">ChiHecec2B26-446</strain>
    </source>
</reference>
<comment type="caution">
    <text evidence="2">The sequence shown here is derived from an EMBL/GenBank/DDBJ whole genome shotgun (WGS) entry which is preliminary data.</text>
</comment>
<dbReference type="Pfam" id="PF09723">
    <property type="entry name" value="Zn_ribbon_8"/>
    <property type="match status" value="1"/>
</dbReference>
<feature type="domain" description="Putative regulatory protein FmdB zinc ribbon" evidence="1">
    <location>
        <begin position="1"/>
        <end position="42"/>
    </location>
</feature>
<accession>A0A9D1TQ14</accession>